<dbReference type="EMBL" id="CYXP01000002">
    <property type="protein sequence ID" value="CUM99106.1"/>
    <property type="molecule type" value="Genomic_DNA"/>
</dbReference>
<accession>A0A173TAF1</accession>
<dbReference type="GO" id="GO:0005975">
    <property type="term" value="P:carbohydrate metabolic process"/>
    <property type="evidence" value="ECO:0007669"/>
    <property type="project" value="InterPro"/>
</dbReference>
<evidence type="ECO:0000256" key="1">
    <source>
        <dbReference type="SAM" id="SignalP"/>
    </source>
</evidence>
<feature type="chain" id="PRO_5043136214" evidence="1">
    <location>
        <begin position="26"/>
        <end position="781"/>
    </location>
</feature>
<sequence>MTQYLKSLYLCICLLGGFISCQTNESITQDEEIQTIMEGISNQAGQEKNPYLTAGDKTYIIGTQDGNFPDLGGHTPGEMGGVWNHLIKLLDGFWVKMTDNKGNSCWLENAIQYTNYPFGSKFEYAPLFNNSIRVNRFQFCPQGKNGVVITYTIENVSDSEQTVLFDFVAKTDLLPVWSSGTIGLKDANDVVNWDAQDAIFKAKDLGNNWNVIWGADQHTSIYQLDTPTYINTQGTGKSASSTYTITLPKNQEKKLSFVIAGSKDSEEDALKSYKDILANHSEMLEDKKMYYTQLLERGRINIPDKKLQEVYNWCKINTEWLAADMESAGRFLGAGAIEYPWLFGCDNSYSLQGLVATGDQKLAKETLRVIKEMSEKANRNGRILHEMAFNAFVSHKGNTQETAHFVIAVWNVYKWTGDNKFLADMYPYMQKGLNFLLKDMDTNKNMFPEGYGIMEVRGLNAELIDVSVYTQQALEVMSQIALIMGEEAFASECASQAIDLKERINDLFWDKDLEIYCDFYGTREQALETTKGAIEQVRNTEYRWDVAEVSLQEYEDSKKKHIAMYEDMYKQFEAYPTGIMKGWLTNKNWVISTPIETHIASEDRAIRQLDKVRKEHCGEYGPYLSAVERDRMMTIATGVQAMAECAYGRVDEALWYINRIVDTFGRTLPGSINEMMPDYGCPVQAWTIYGIATPLIRYIYGIQPEAYKKTLTLSPNLPSDWDFIEMKDLPVGNNKINYKVKQLEDGLEITLDTTEKDWSYLLRPVKQPIKRFIVNGKEQRI</sequence>
<dbReference type="InterPro" id="IPR008928">
    <property type="entry name" value="6-hairpin_glycosidase_sf"/>
</dbReference>
<evidence type="ECO:0000259" key="2">
    <source>
        <dbReference type="Pfam" id="PF17389"/>
    </source>
</evidence>
<keyword evidence="1" id="KW-0732">Signal</keyword>
<dbReference type="InterPro" id="IPR035396">
    <property type="entry name" value="Bac_rhamnosid6H"/>
</dbReference>
<dbReference type="Pfam" id="PF17389">
    <property type="entry name" value="Bac_rhamnosid6H"/>
    <property type="match status" value="1"/>
</dbReference>
<dbReference type="Gene3D" id="1.50.10.10">
    <property type="match status" value="1"/>
</dbReference>
<organism evidence="3 4">
    <name type="scientific">Parabacteroides distasonis</name>
    <dbReference type="NCBI Taxonomy" id="823"/>
    <lineage>
        <taxon>Bacteria</taxon>
        <taxon>Pseudomonadati</taxon>
        <taxon>Bacteroidota</taxon>
        <taxon>Bacteroidia</taxon>
        <taxon>Bacteroidales</taxon>
        <taxon>Tannerellaceae</taxon>
        <taxon>Parabacteroides</taxon>
    </lineage>
</organism>
<reference evidence="3 4" key="1">
    <citation type="submission" date="2015-09" db="EMBL/GenBank/DDBJ databases">
        <authorList>
            <consortium name="Pathogen Informatics"/>
        </authorList>
    </citation>
    <scope>NUCLEOTIDE SEQUENCE [LARGE SCALE GENOMIC DNA]</scope>
    <source>
        <strain evidence="3 4">2789STDY5608872</strain>
    </source>
</reference>
<protein>
    <submittedName>
        <fullName evidence="3">Predicted bile acid beta-glucosidase</fullName>
    </submittedName>
</protein>
<evidence type="ECO:0000313" key="4">
    <source>
        <dbReference type="Proteomes" id="UP000095591"/>
    </source>
</evidence>
<evidence type="ECO:0000313" key="3">
    <source>
        <dbReference type="EMBL" id="CUM99106.1"/>
    </source>
</evidence>
<dbReference type="PROSITE" id="PS51257">
    <property type="entry name" value="PROKAR_LIPOPROTEIN"/>
    <property type="match status" value="1"/>
</dbReference>
<dbReference type="Proteomes" id="UP000095591">
    <property type="component" value="Unassembled WGS sequence"/>
</dbReference>
<dbReference type="InterPro" id="IPR012341">
    <property type="entry name" value="6hp_glycosidase-like_sf"/>
</dbReference>
<feature type="signal peptide" evidence="1">
    <location>
        <begin position="1"/>
        <end position="25"/>
    </location>
</feature>
<proteinExistence type="predicted"/>
<feature type="domain" description="Alpha-L-rhamnosidase six-hairpin glycosidase" evidence="2">
    <location>
        <begin position="369"/>
        <end position="515"/>
    </location>
</feature>
<name>A0A173TAF1_PARDI</name>
<dbReference type="AlphaFoldDB" id="A0A173TAF1"/>
<dbReference type="SUPFAM" id="SSF48208">
    <property type="entry name" value="Six-hairpin glycosidases"/>
    <property type="match status" value="1"/>
</dbReference>
<dbReference type="RefSeq" id="WP_005867298.1">
    <property type="nucleotide sequence ID" value="NZ_BAABYH010000001.1"/>
</dbReference>
<gene>
    <name evidence="3" type="ORF">ERS852429_01469</name>
</gene>